<evidence type="ECO:0000256" key="1">
    <source>
        <dbReference type="SAM" id="Phobius"/>
    </source>
</evidence>
<evidence type="ECO:0000313" key="2">
    <source>
        <dbReference type="EMBL" id="TPW32907.1"/>
    </source>
</evidence>
<keyword evidence="1" id="KW-0812">Transmembrane</keyword>
<dbReference type="RefSeq" id="WP_141165210.1">
    <property type="nucleotide sequence ID" value="NZ_VHLH01000001.1"/>
</dbReference>
<protein>
    <submittedName>
        <fullName evidence="2">DUF2065 domain-containing protein</fullName>
    </submittedName>
</protein>
<dbReference type="Pfam" id="PF09838">
    <property type="entry name" value="DUF2065"/>
    <property type="match status" value="1"/>
</dbReference>
<keyword evidence="1" id="KW-1133">Transmembrane helix</keyword>
<gene>
    <name evidence="2" type="ORF">FJU11_01425</name>
</gene>
<reference evidence="2 3" key="1">
    <citation type="submission" date="2019-06" db="EMBL/GenBank/DDBJ databases">
        <authorList>
            <person name="Li M."/>
        </authorList>
    </citation>
    <scope>NUCLEOTIDE SEQUENCE [LARGE SCALE GENOMIC DNA]</scope>
    <source>
        <strain evidence="2 3">BGMRC6574</strain>
    </source>
</reference>
<comment type="caution">
    <text evidence="2">The sequence shown here is derived from an EMBL/GenBank/DDBJ whole genome shotgun (WGS) entry which is preliminary data.</text>
</comment>
<feature type="transmembrane region" description="Helical" evidence="1">
    <location>
        <begin position="39"/>
        <end position="59"/>
    </location>
</feature>
<dbReference type="Proteomes" id="UP000320314">
    <property type="component" value="Unassembled WGS sequence"/>
</dbReference>
<dbReference type="AlphaFoldDB" id="A0A506UHW7"/>
<dbReference type="InterPro" id="IPR019201">
    <property type="entry name" value="DUF2065"/>
</dbReference>
<dbReference type="EMBL" id="VHLH01000001">
    <property type="protein sequence ID" value="TPW32907.1"/>
    <property type="molecule type" value="Genomic_DNA"/>
</dbReference>
<accession>A0A506UHW7</accession>
<sequence>MTALFIGLGLFFVIEGLVYALAPSLLRAAASRLPDVSDTQMRMMGVISLAIGVGIVWLVRG</sequence>
<evidence type="ECO:0000313" key="3">
    <source>
        <dbReference type="Proteomes" id="UP000320314"/>
    </source>
</evidence>
<organism evidence="2 3">
    <name type="scientific">Pararhizobium mangrovi</name>
    <dbReference type="NCBI Taxonomy" id="2590452"/>
    <lineage>
        <taxon>Bacteria</taxon>
        <taxon>Pseudomonadati</taxon>
        <taxon>Pseudomonadota</taxon>
        <taxon>Alphaproteobacteria</taxon>
        <taxon>Hyphomicrobiales</taxon>
        <taxon>Rhizobiaceae</taxon>
        <taxon>Rhizobium/Agrobacterium group</taxon>
        <taxon>Pararhizobium</taxon>
    </lineage>
</organism>
<proteinExistence type="predicted"/>
<keyword evidence="1" id="KW-0472">Membrane</keyword>
<keyword evidence="3" id="KW-1185">Reference proteome</keyword>
<name>A0A506UHW7_9HYPH</name>